<accession>A0ABR1RC49</accession>
<dbReference type="Proteomes" id="UP001396898">
    <property type="component" value="Unassembled WGS sequence"/>
</dbReference>
<evidence type="ECO:0000313" key="4">
    <source>
        <dbReference type="EMBL" id="KAK8006594.1"/>
    </source>
</evidence>
<gene>
    <name evidence="4" type="ORF">PG991_012891</name>
</gene>
<keyword evidence="3" id="KW-0560">Oxidoreductase</keyword>
<evidence type="ECO:0000256" key="1">
    <source>
        <dbReference type="ARBA" id="ARBA00006484"/>
    </source>
</evidence>
<dbReference type="PROSITE" id="PS00061">
    <property type="entry name" value="ADH_SHORT"/>
    <property type="match status" value="1"/>
</dbReference>
<keyword evidence="5" id="KW-1185">Reference proteome</keyword>
<dbReference type="SUPFAM" id="SSF51735">
    <property type="entry name" value="NAD(P)-binding Rossmann-fold domains"/>
    <property type="match status" value="1"/>
</dbReference>
<evidence type="ECO:0000256" key="2">
    <source>
        <dbReference type="ARBA" id="ARBA00022857"/>
    </source>
</evidence>
<dbReference type="InterPro" id="IPR051468">
    <property type="entry name" value="Fungal_SecMetab_SDRs"/>
</dbReference>
<dbReference type="InterPro" id="IPR002347">
    <property type="entry name" value="SDR_fam"/>
</dbReference>
<evidence type="ECO:0000256" key="3">
    <source>
        <dbReference type="ARBA" id="ARBA00023002"/>
    </source>
</evidence>
<keyword evidence="2" id="KW-0521">NADP</keyword>
<comment type="similarity">
    <text evidence="1">Belongs to the short-chain dehydrogenases/reductases (SDR) family.</text>
</comment>
<evidence type="ECO:0000313" key="5">
    <source>
        <dbReference type="Proteomes" id="UP001396898"/>
    </source>
</evidence>
<dbReference type="PANTHER" id="PTHR43544:SF7">
    <property type="entry name" value="NADB-LER2"/>
    <property type="match status" value="1"/>
</dbReference>
<dbReference type="InterPro" id="IPR020904">
    <property type="entry name" value="Sc_DH/Rdtase_CS"/>
</dbReference>
<protein>
    <submittedName>
        <fullName evidence="4">NAD(P)-binding protein</fullName>
    </submittedName>
</protein>
<dbReference type="PANTHER" id="PTHR43544">
    <property type="entry name" value="SHORT-CHAIN DEHYDROGENASE/REDUCTASE"/>
    <property type="match status" value="1"/>
</dbReference>
<dbReference type="InterPro" id="IPR036291">
    <property type="entry name" value="NAD(P)-bd_dom_sf"/>
</dbReference>
<dbReference type="PRINTS" id="PR00081">
    <property type="entry name" value="GDHRDH"/>
</dbReference>
<dbReference type="Gene3D" id="3.40.50.720">
    <property type="entry name" value="NAD(P)-binding Rossmann-like Domain"/>
    <property type="match status" value="1"/>
</dbReference>
<reference evidence="4 5" key="1">
    <citation type="submission" date="2023-01" db="EMBL/GenBank/DDBJ databases">
        <title>Analysis of 21 Apiospora genomes using comparative genomics revels a genus with tremendous synthesis potential of carbohydrate active enzymes and secondary metabolites.</title>
        <authorList>
            <person name="Sorensen T."/>
        </authorList>
    </citation>
    <scope>NUCLEOTIDE SEQUENCE [LARGE SCALE GENOMIC DNA]</scope>
    <source>
        <strain evidence="4 5">CBS 20057</strain>
    </source>
</reference>
<sequence>MSSSVEIAKVTVLITGSNRVVAAVRQTDDATTQLLSELPRGSGSKLIIVKIDSLSDLDAQNAVELLQTKHGIQKLDIVVANAGYGTVYGDLSQVQAGELRDLFDVNAVGPLRLFQAVRPLLEAGNRSRFVLIGTPIASISAMEKAPFPMIAYGASKAAAHYLTRKMHCESPRLTAFVVDPGFMQTDTGNTGARKFGLEQAPVPVDDSADFVFAQPCSLRRSTWALALTLEPQIGKATREETSGKFVTIDESQEFLEW</sequence>
<dbReference type="Pfam" id="PF00106">
    <property type="entry name" value="adh_short"/>
    <property type="match status" value="1"/>
</dbReference>
<comment type="caution">
    <text evidence="4">The sequence shown here is derived from an EMBL/GenBank/DDBJ whole genome shotgun (WGS) entry which is preliminary data.</text>
</comment>
<proteinExistence type="inferred from homology"/>
<name>A0ABR1RC49_9PEZI</name>
<dbReference type="EMBL" id="JAQQWI010000017">
    <property type="protein sequence ID" value="KAK8006594.1"/>
    <property type="molecule type" value="Genomic_DNA"/>
</dbReference>
<organism evidence="4 5">
    <name type="scientific">Apiospora marii</name>
    <dbReference type="NCBI Taxonomy" id="335849"/>
    <lineage>
        <taxon>Eukaryota</taxon>
        <taxon>Fungi</taxon>
        <taxon>Dikarya</taxon>
        <taxon>Ascomycota</taxon>
        <taxon>Pezizomycotina</taxon>
        <taxon>Sordariomycetes</taxon>
        <taxon>Xylariomycetidae</taxon>
        <taxon>Amphisphaeriales</taxon>
        <taxon>Apiosporaceae</taxon>
        <taxon>Apiospora</taxon>
    </lineage>
</organism>